<dbReference type="InterPro" id="IPR012875">
    <property type="entry name" value="SDHF4"/>
</dbReference>
<sequence>MLLLRNVLRPGLFLRRSFSTGSTTCTEFPFDRPSPMRLPKEDQEEFERLVRENENKTPFVSEDEDGNVINLHPDARQAPAADFKGDTNPETGEVGGPKSDPLRWKSEWSFGGRATDF</sequence>
<proteinExistence type="inferred from homology"/>
<comment type="similarity">
    <text evidence="1">Belongs to the SDHAF4 family.</text>
</comment>
<organism evidence="4 5">
    <name type="scientific">Malassezia pachydermatis</name>
    <dbReference type="NCBI Taxonomy" id="77020"/>
    <lineage>
        <taxon>Eukaryota</taxon>
        <taxon>Fungi</taxon>
        <taxon>Dikarya</taxon>
        <taxon>Basidiomycota</taxon>
        <taxon>Ustilaginomycotina</taxon>
        <taxon>Malasseziomycetes</taxon>
        <taxon>Malasseziales</taxon>
        <taxon>Malasseziaceae</taxon>
        <taxon>Malassezia</taxon>
    </lineage>
</organism>
<dbReference type="RefSeq" id="XP_017993383.1">
    <property type="nucleotide sequence ID" value="XM_018136869.1"/>
</dbReference>
<dbReference type="AlphaFoldDB" id="A0A0M8MXV2"/>
<evidence type="ECO:0000256" key="3">
    <source>
        <dbReference type="SAM" id="MobiDB-lite"/>
    </source>
</evidence>
<dbReference type="Proteomes" id="UP000037751">
    <property type="component" value="Unassembled WGS sequence"/>
</dbReference>
<evidence type="ECO:0000256" key="2">
    <source>
        <dbReference type="ARBA" id="ARBA00022170"/>
    </source>
</evidence>
<comment type="caution">
    <text evidence="4">The sequence shown here is derived from an EMBL/GenBank/DDBJ whole genome shotgun (WGS) entry which is preliminary data.</text>
</comment>
<dbReference type="PANTHER" id="PTHR28524">
    <property type="entry name" value="SUCCINATE DEHYDROGENASE ASSEMBLY FACTOR 4, MITOCHONDRIAL"/>
    <property type="match status" value="1"/>
</dbReference>
<protein>
    <recommendedName>
        <fullName evidence="2">Succinate dehydrogenase assembly factor 4, mitochondrial</fullName>
    </recommendedName>
</protein>
<gene>
    <name evidence="4" type="ORF">Malapachy_2378</name>
</gene>
<name>A0A0M8MXV2_9BASI</name>
<dbReference type="PANTHER" id="PTHR28524:SF3">
    <property type="entry name" value="SUCCINATE DEHYDROGENASE ASSEMBLY FACTOR 4, MITOCHONDRIAL"/>
    <property type="match status" value="1"/>
</dbReference>
<dbReference type="GeneID" id="28728744"/>
<accession>A0A0M8MXV2</accession>
<dbReference type="OrthoDB" id="201362at2759"/>
<evidence type="ECO:0000313" key="4">
    <source>
        <dbReference type="EMBL" id="KOS15751.1"/>
    </source>
</evidence>
<keyword evidence="5" id="KW-1185">Reference proteome</keyword>
<evidence type="ECO:0000313" key="5">
    <source>
        <dbReference type="Proteomes" id="UP000037751"/>
    </source>
</evidence>
<reference evidence="4 5" key="1">
    <citation type="submission" date="2015-07" db="EMBL/GenBank/DDBJ databases">
        <title>Draft Genome Sequence of Malassezia furfur CBS1878 and Malassezia pachydermatis CBS1879.</title>
        <authorList>
            <person name="Triana S."/>
            <person name="Ohm R."/>
            <person name="Gonzalez A."/>
            <person name="DeCock H."/>
            <person name="Restrepo S."/>
            <person name="Celis A."/>
        </authorList>
    </citation>
    <scope>NUCLEOTIDE SEQUENCE [LARGE SCALE GENOMIC DNA]</scope>
    <source>
        <strain evidence="4 5">CBS 1879</strain>
    </source>
</reference>
<dbReference type="GO" id="GO:0005739">
    <property type="term" value="C:mitochondrion"/>
    <property type="evidence" value="ECO:0007669"/>
    <property type="project" value="TreeGrafter"/>
</dbReference>
<dbReference type="VEuPathDB" id="FungiDB:Malapachy_2378"/>
<evidence type="ECO:0000256" key="1">
    <source>
        <dbReference type="ARBA" id="ARBA00005701"/>
    </source>
</evidence>
<dbReference type="STRING" id="77020.A0A0M8MXV2"/>
<dbReference type="GO" id="GO:0034553">
    <property type="term" value="P:mitochondrial respiratory chain complex II assembly"/>
    <property type="evidence" value="ECO:0007669"/>
    <property type="project" value="TreeGrafter"/>
</dbReference>
<dbReference type="EMBL" id="LGAV01000002">
    <property type="protein sequence ID" value="KOS15751.1"/>
    <property type="molecule type" value="Genomic_DNA"/>
</dbReference>
<dbReference type="Pfam" id="PF07896">
    <property type="entry name" value="DUF1674"/>
    <property type="match status" value="1"/>
</dbReference>
<feature type="region of interest" description="Disordered" evidence="3">
    <location>
        <begin position="75"/>
        <end position="117"/>
    </location>
</feature>